<evidence type="ECO:0000313" key="2">
    <source>
        <dbReference type="EMBL" id="KAF5188845.1"/>
    </source>
</evidence>
<feature type="signal peptide" evidence="1">
    <location>
        <begin position="1"/>
        <end position="22"/>
    </location>
</feature>
<feature type="chain" id="PRO_5029677018" evidence="1">
    <location>
        <begin position="23"/>
        <end position="123"/>
    </location>
</feature>
<accession>A0A7J6VXC5</accession>
<feature type="non-terminal residue" evidence="2">
    <location>
        <position position="123"/>
    </location>
</feature>
<evidence type="ECO:0000256" key="1">
    <source>
        <dbReference type="SAM" id="SignalP"/>
    </source>
</evidence>
<gene>
    <name evidence="2" type="ORF">FRX31_021568</name>
</gene>
<keyword evidence="3" id="KW-1185">Reference proteome</keyword>
<keyword evidence="1" id="KW-0732">Signal</keyword>
<sequence length="123" mass="13905">MHQFRTSLFLTINLELLKTVFWDDPWLLWQGSPTSIKELPGSGMVEPLKVRDVIDSIAHQWDIQLLKEIVPEPVLSIILQVPIRHNSIVDSVKWNGSTNGVFSVKSAYVLAMMEDSSSSSLQE</sequence>
<evidence type="ECO:0000313" key="3">
    <source>
        <dbReference type="Proteomes" id="UP000554482"/>
    </source>
</evidence>
<dbReference type="AlphaFoldDB" id="A0A7J6VXC5"/>
<proteinExistence type="predicted"/>
<dbReference type="EMBL" id="JABWDY010026254">
    <property type="protein sequence ID" value="KAF5188845.1"/>
    <property type="molecule type" value="Genomic_DNA"/>
</dbReference>
<reference evidence="2 3" key="1">
    <citation type="submission" date="2020-06" db="EMBL/GenBank/DDBJ databases">
        <title>Transcriptomic and genomic resources for Thalictrum thalictroides and T. hernandezii: Facilitating candidate gene discovery in an emerging model plant lineage.</title>
        <authorList>
            <person name="Arias T."/>
            <person name="Riano-Pachon D.M."/>
            <person name="Di Stilio V.S."/>
        </authorList>
    </citation>
    <scope>NUCLEOTIDE SEQUENCE [LARGE SCALE GENOMIC DNA]</scope>
    <source>
        <strain evidence="3">cv. WT478/WT964</strain>
        <tissue evidence="2">Leaves</tissue>
    </source>
</reference>
<organism evidence="2 3">
    <name type="scientific">Thalictrum thalictroides</name>
    <name type="common">Rue-anemone</name>
    <name type="synonym">Anemone thalictroides</name>
    <dbReference type="NCBI Taxonomy" id="46969"/>
    <lineage>
        <taxon>Eukaryota</taxon>
        <taxon>Viridiplantae</taxon>
        <taxon>Streptophyta</taxon>
        <taxon>Embryophyta</taxon>
        <taxon>Tracheophyta</taxon>
        <taxon>Spermatophyta</taxon>
        <taxon>Magnoliopsida</taxon>
        <taxon>Ranunculales</taxon>
        <taxon>Ranunculaceae</taxon>
        <taxon>Thalictroideae</taxon>
        <taxon>Thalictrum</taxon>
    </lineage>
</organism>
<dbReference type="Proteomes" id="UP000554482">
    <property type="component" value="Unassembled WGS sequence"/>
</dbReference>
<protein>
    <submittedName>
        <fullName evidence="2">Uncharacterized protein</fullName>
    </submittedName>
</protein>
<comment type="caution">
    <text evidence="2">The sequence shown here is derived from an EMBL/GenBank/DDBJ whole genome shotgun (WGS) entry which is preliminary data.</text>
</comment>
<name>A0A7J6VXC5_THATH</name>